<name>A0A4Y2LKQ5_ARAVE</name>
<evidence type="ECO:0000256" key="1">
    <source>
        <dbReference type="SAM" id="MobiDB-lite"/>
    </source>
</evidence>
<gene>
    <name evidence="2" type="ORF">AVEN_212629_1</name>
</gene>
<sequence>MAALSLLTNDRLVGPPPPRALRQPNSLSSRAQALFAPALPPYLWSKRETVSLSGFNHNLKPCKIKNSKPTVDVGHGHGPADRIIVLHSPGRLCRRGQINKSPYGVENHRVISAPSTSSDQTKWMTSRSSYFVHFASDEGVFILHQNDEK</sequence>
<dbReference type="Proteomes" id="UP000499080">
    <property type="component" value="Unassembled WGS sequence"/>
</dbReference>
<organism evidence="2 3">
    <name type="scientific">Araneus ventricosus</name>
    <name type="common">Orbweaver spider</name>
    <name type="synonym">Epeira ventricosa</name>
    <dbReference type="NCBI Taxonomy" id="182803"/>
    <lineage>
        <taxon>Eukaryota</taxon>
        <taxon>Metazoa</taxon>
        <taxon>Ecdysozoa</taxon>
        <taxon>Arthropoda</taxon>
        <taxon>Chelicerata</taxon>
        <taxon>Arachnida</taxon>
        <taxon>Araneae</taxon>
        <taxon>Araneomorphae</taxon>
        <taxon>Entelegynae</taxon>
        <taxon>Araneoidea</taxon>
        <taxon>Araneidae</taxon>
        <taxon>Araneus</taxon>
    </lineage>
</organism>
<keyword evidence="3" id="KW-1185">Reference proteome</keyword>
<evidence type="ECO:0000313" key="2">
    <source>
        <dbReference type="EMBL" id="GBN14136.1"/>
    </source>
</evidence>
<feature type="region of interest" description="Disordered" evidence="1">
    <location>
        <begin position="1"/>
        <end position="25"/>
    </location>
</feature>
<proteinExistence type="predicted"/>
<comment type="caution">
    <text evidence="2">The sequence shown here is derived from an EMBL/GenBank/DDBJ whole genome shotgun (WGS) entry which is preliminary data.</text>
</comment>
<dbReference type="EMBL" id="BGPR01005867">
    <property type="protein sequence ID" value="GBN14136.1"/>
    <property type="molecule type" value="Genomic_DNA"/>
</dbReference>
<dbReference type="AlphaFoldDB" id="A0A4Y2LKQ5"/>
<accession>A0A4Y2LKQ5</accession>
<reference evidence="2 3" key="1">
    <citation type="journal article" date="2019" name="Sci. Rep.">
        <title>Orb-weaving spider Araneus ventricosus genome elucidates the spidroin gene catalogue.</title>
        <authorList>
            <person name="Kono N."/>
            <person name="Nakamura H."/>
            <person name="Ohtoshi R."/>
            <person name="Moran D.A.P."/>
            <person name="Shinohara A."/>
            <person name="Yoshida Y."/>
            <person name="Fujiwara M."/>
            <person name="Mori M."/>
            <person name="Tomita M."/>
            <person name="Arakawa K."/>
        </authorList>
    </citation>
    <scope>NUCLEOTIDE SEQUENCE [LARGE SCALE GENOMIC DNA]</scope>
</reference>
<evidence type="ECO:0000313" key="3">
    <source>
        <dbReference type="Proteomes" id="UP000499080"/>
    </source>
</evidence>
<protein>
    <submittedName>
        <fullName evidence="2">Uncharacterized protein</fullName>
    </submittedName>
</protein>